<dbReference type="EMBL" id="AUXX01000005">
    <property type="protein sequence ID" value="KZN69165.1"/>
    <property type="molecule type" value="Genomic_DNA"/>
</dbReference>
<organism evidence="1 2">
    <name type="scientific">Pseudoalteromonas luteoviolacea S4060-1</name>
    <dbReference type="NCBI Taxonomy" id="1365257"/>
    <lineage>
        <taxon>Bacteria</taxon>
        <taxon>Pseudomonadati</taxon>
        <taxon>Pseudomonadota</taxon>
        <taxon>Gammaproteobacteria</taxon>
        <taxon>Alteromonadales</taxon>
        <taxon>Pseudoalteromonadaceae</taxon>
        <taxon>Pseudoalteromonas</taxon>
    </lineage>
</organism>
<accession>A0A167NYS0</accession>
<sequence>MEVNKINTYFVYLYLHYKKVQPANTDFGTGCFLSSNTFLYKNIKNKCKTISKDKIKTPELRS</sequence>
<reference evidence="1 2" key="1">
    <citation type="submission" date="2013-07" db="EMBL/GenBank/DDBJ databases">
        <title>Comparative Genomic and Metabolomic Analysis of Twelve Strains of Pseudoalteromonas luteoviolacea.</title>
        <authorList>
            <person name="Vynne N.G."/>
            <person name="Mansson M."/>
            <person name="Gram L."/>
        </authorList>
    </citation>
    <scope>NUCLEOTIDE SEQUENCE [LARGE SCALE GENOMIC DNA]</scope>
    <source>
        <strain evidence="1 2">S4060-1</strain>
    </source>
</reference>
<evidence type="ECO:0000313" key="1">
    <source>
        <dbReference type="EMBL" id="KZN69165.1"/>
    </source>
</evidence>
<protein>
    <submittedName>
        <fullName evidence="1">Uncharacterized protein</fullName>
    </submittedName>
</protein>
<proteinExistence type="predicted"/>
<dbReference type="PATRIC" id="fig|1365257.3.peg.607"/>
<comment type="caution">
    <text evidence="1">The sequence shown here is derived from an EMBL/GenBank/DDBJ whole genome shotgun (WGS) entry which is preliminary data.</text>
</comment>
<dbReference type="AlphaFoldDB" id="A0A167NYS0"/>
<dbReference type="Proteomes" id="UP000076661">
    <property type="component" value="Unassembled WGS sequence"/>
</dbReference>
<gene>
    <name evidence="1" type="ORF">N478_11070</name>
</gene>
<evidence type="ECO:0000313" key="2">
    <source>
        <dbReference type="Proteomes" id="UP000076661"/>
    </source>
</evidence>
<name>A0A167NYS0_9GAMM</name>